<organism evidence="3 4">
    <name type="scientific">Chryseobacterium joostei</name>
    <dbReference type="NCBI Taxonomy" id="112234"/>
    <lineage>
        <taxon>Bacteria</taxon>
        <taxon>Pseudomonadati</taxon>
        <taxon>Bacteroidota</taxon>
        <taxon>Flavobacteriia</taxon>
        <taxon>Flavobacteriales</taxon>
        <taxon>Weeksellaceae</taxon>
        <taxon>Chryseobacterium group</taxon>
        <taxon>Chryseobacterium</taxon>
    </lineage>
</organism>
<accession>A0A1N7IZZ9</accession>
<evidence type="ECO:0000313" key="3">
    <source>
        <dbReference type="EMBL" id="SIS42587.1"/>
    </source>
</evidence>
<feature type="transmembrane region" description="Helical" evidence="1">
    <location>
        <begin position="63"/>
        <end position="90"/>
    </location>
</feature>
<gene>
    <name evidence="2" type="ORF">EG359_18625</name>
    <name evidence="3" type="ORF">SAMN05421768_10795</name>
</gene>
<feature type="transmembrane region" description="Helical" evidence="1">
    <location>
        <begin position="245"/>
        <end position="268"/>
    </location>
</feature>
<proteinExistence type="predicted"/>
<dbReference type="KEGG" id="cjt:EG359_18625"/>
<sequence>MLQPKKHIQSHSFKKNISYFQFCIRAAVIPVALFILPIFLYLEHMQEDKGKEFLPLVSKPWFFMTWVTRFFAVLLLLVMFLVILALPAIICGQLTWFIIVVILYYPVLGFLLYRFFLYQKKIRKRIVKRIVVDDKGVHYERADGTMDEVLYSNLKEYSFSDQYDVGVSPRNKQYMLKVNDGGRIADVDFDGMDAGYYYYFTNLRALRRKYIQGIVYFRPDLRINPFVFDVYYINPVDFTFDWKTYWISLLKVGGILIILTLGSAFLLYKLVS</sequence>
<evidence type="ECO:0000313" key="4">
    <source>
        <dbReference type="Proteomes" id="UP000186106"/>
    </source>
</evidence>
<keyword evidence="1" id="KW-0472">Membrane</keyword>
<keyword evidence="5" id="KW-1185">Reference proteome</keyword>
<feature type="transmembrane region" description="Helical" evidence="1">
    <location>
        <begin position="19"/>
        <end position="42"/>
    </location>
</feature>
<dbReference type="AlphaFoldDB" id="A0A1N7IZZ9"/>
<evidence type="ECO:0000313" key="2">
    <source>
        <dbReference type="EMBL" id="AZB01499.1"/>
    </source>
</evidence>
<name>A0A1N7IZZ9_9FLAO</name>
<protein>
    <recommendedName>
        <fullName evidence="6">DUF3592 domain-containing protein</fullName>
    </recommendedName>
</protein>
<reference evidence="3 4" key="1">
    <citation type="submission" date="2017-01" db="EMBL/GenBank/DDBJ databases">
        <authorList>
            <person name="Mah S.A."/>
            <person name="Swanson W.J."/>
            <person name="Moy G.W."/>
            <person name="Vacquier V.D."/>
        </authorList>
    </citation>
    <scope>NUCLEOTIDE SEQUENCE [LARGE SCALE GENOMIC DNA]</scope>
    <source>
        <strain evidence="3 4">DSM 16927</strain>
    </source>
</reference>
<reference evidence="2 5" key="2">
    <citation type="submission" date="2018-11" db="EMBL/GenBank/DDBJ databases">
        <title>Proposal to divide the Flavobacteriaceae and reorganize its genera based on Amino Acid Identity values calculated from whole genome sequences.</title>
        <authorList>
            <person name="Nicholson A.C."/>
            <person name="Gulvik C.A."/>
            <person name="Whitney A.M."/>
            <person name="Humrighouse B.W."/>
            <person name="Bell M."/>
            <person name="Holmes B."/>
            <person name="Steigerwalt A.G."/>
            <person name="Villarma A."/>
            <person name="Sheth M."/>
            <person name="Batra D."/>
            <person name="Pryor J."/>
            <person name="Bernardet J.-F."/>
            <person name="Hugo C."/>
            <person name="Kampfer P."/>
            <person name="Newman J."/>
            <person name="McQuiston J.R."/>
        </authorList>
    </citation>
    <scope>NUCLEOTIDE SEQUENCE [LARGE SCALE GENOMIC DNA]</scope>
    <source>
        <strain evidence="2 5">DSM 16927</strain>
    </source>
</reference>
<keyword evidence="1" id="KW-1133">Transmembrane helix</keyword>
<dbReference type="EMBL" id="FTNZ01000007">
    <property type="protein sequence ID" value="SIS42587.1"/>
    <property type="molecule type" value="Genomic_DNA"/>
</dbReference>
<dbReference type="EMBL" id="CP033926">
    <property type="protein sequence ID" value="AZB01499.1"/>
    <property type="molecule type" value="Genomic_DNA"/>
</dbReference>
<dbReference type="Proteomes" id="UP000186106">
    <property type="component" value="Unassembled WGS sequence"/>
</dbReference>
<keyword evidence="1" id="KW-0812">Transmembrane</keyword>
<dbReference type="STRING" id="112234.SAMN05421768_10795"/>
<evidence type="ECO:0000313" key="5">
    <source>
        <dbReference type="Proteomes" id="UP000279541"/>
    </source>
</evidence>
<evidence type="ECO:0008006" key="6">
    <source>
        <dbReference type="Google" id="ProtNLM"/>
    </source>
</evidence>
<dbReference type="Proteomes" id="UP000279541">
    <property type="component" value="Chromosome"/>
</dbReference>
<feature type="transmembrane region" description="Helical" evidence="1">
    <location>
        <begin position="96"/>
        <end position="116"/>
    </location>
</feature>
<evidence type="ECO:0000256" key="1">
    <source>
        <dbReference type="SAM" id="Phobius"/>
    </source>
</evidence>